<accession>A0A151I478</accession>
<dbReference type="Proteomes" id="UP000078540">
    <property type="component" value="Unassembled WGS sequence"/>
</dbReference>
<dbReference type="PANTHER" id="PTHR31511">
    <property type="entry name" value="PROTEIN CBG23764"/>
    <property type="match status" value="1"/>
</dbReference>
<dbReference type="STRING" id="520822.A0A151I478"/>
<proteinExistence type="predicted"/>
<evidence type="ECO:0000313" key="2">
    <source>
        <dbReference type="Proteomes" id="UP000078540"/>
    </source>
</evidence>
<keyword evidence="2" id="KW-1185">Reference proteome</keyword>
<sequence length="444" mass="52060">AVISVRTMDNACFVWSVVATLYLTEKYGARVIITLHYTAVLNLANIEFPMILKDISKFLIKKTEITKKNDFSIYRCLHCFSSYEKLQSHEIDCQKINDCAIQLASEDDRLEFDNYNNRERMYVRCAYDDTLSLYYVCLRFTFLLISSYNSEFNFVASRIYFYFPNNFTFISQQWEAYRSATRCHICEKSFVPNDTRVRDHLTGRYRGSAHSNYNLNSFYIPIIFHNLSGYAHFIIKKIAVASAENFDLLTRKSVFPYLDYIEKLTSDLYFKTNVLLLADIFENFRNNSCVASYCLNLVHYTLSSFTWDAETYACKIRVAYRHSHIDIVMFIERDDIHDLSQCYGRHAQINNKYMHSFDPSLYLMYYDVNNLYGWAMCQPLPTPNFDGSKHIHCQSCIQSKLYTISEPKIVLSPYDNKRYVVPDLTETLPLGALADTFVIYVTIM</sequence>
<evidence type="ECO:0008006" key="3">
    <source>
        <dbReference type="Google" id="ProtNLM"/>
    </source>
</evidence>
<protein>
    <recommendedName>
        <fullName evidence="3">DNA-directed DNA polymerase</fullName>
    </recommendedName>
</protein>
<gene>
    <name evidence="1" type="ORF">ALC53_05068</name>
</gene>
<dbReference type="EMBL" id="KQ976460">
    <property type="protein sequence ID" value="KYM84755.1"/>
    <property type="molecule type" value="Genomic_DNA"/>
</dbReference>
<evidence type="ECO:0000313" key="1">
    <source>
        <dbReference type="EMBL" id="KYM84755.1"/>
    </source>
</evidence>
<dbReference type="PANTHER" id="PTHR31511:SF12">
    <property type="entry name" value="RHO TERMINATION FACTOR N-TERMINAL DOMAIN-CONTAINING PROTEIN"/>
    <property type="match status" value="1"/>
</dbReference>
<dbReference type="AlphaFoldDB" id="A0A151I478"/>
<reference evidence="1 2" key="1">
    <citation type="submission" date="2015-09" db="EMBL/GenBank/DDBJ databases">
        <title>Atta colombica WGS genome.</title>
        <authorList>
            <person name="Nygaard S."/>
            <person name="Hu H."/>
            <person name="Boomsma J."/>
            <person name="Zhang G."/>
        </authorList>
    </citation>
    <scope>NUCLEOTIDE SEQUENCE [LARGE SCALE GENOMIC DNA]</scope>
    <source>
        <strain evidence="1">Treedump-2</strain>
        <tissue evidence="1">Whole body</tissue>
    </source>
</reference>
<name>A0A151I478_9HYME</name>
<organism evidence="1 2">
    <name type="scientific">Atta colombica</name>
    <dbReference type="NCBI Taxonomy" id="520822"/>
    <lineage>
        <taxon>Eukaryota</taxon>
        <taxon>Metazoa</taxon>
        <taxon>Ecdysozoa</taxon>
        <taxon>Arthropoda</taxon>
        <taxon>Hexapoda</taxon>
        <taxon>Insecta</taxon>
        <taxon>Pterygota</taxon>
        <taxon>Neoptera</taxon>
        <taxon>Endopterygota</taxon>
        <taxon>Hymenoptera</taxon>
        <taxon>Apocrita</taxon>
        <taxon>Aculeata</taxon>
        <taxon>Formicoidea</taxon>
        <taxon>Formicidae</taxon>
        <taxon>Myrmicinae</taxon>
        <taxon>Atta</taxon>
    </lineage>
</organism>
<feature type="non-terminal residue" evidence="1">
    <location>
        <position position="1"/>
    </location>
</feature>